<keyword evidence="6" id="KW-0560">Oxidoreductase</keyword>
<dbReference type="PANTHER" id="PTHR24322:SF736">
    <property type="entry name" value="RETINOL DEHYDROGENASE 10"/>
    <property type="match status" value="1"/>
</dbReference>
<organism evidence="15">
    <name type="scientific">Hydra vulgaris</name>
    <name type="common">Hydra</name>
    <name type="synonym">Hydra attenuata</name>
    <dbReference type="NCBI Taxonomy" id="6087"/>
    <lineage>
        <taxon>Eukaryota</taxon>
        <taxon>Metazoa</taxon>
        <taxon>Cnidaria</taxon>
        <taxon>Hydrozoa</taxon>
        <taxon>Hydroidolina</taxon>
        <taxon>Anthoathecata</taxon>
        <taxon>Aplanulata</taxon>
        <taxon>Hydridae</taxon>
        <taxon>Hydra</taxon>
    </lineage>
</organism>
<dbReference type="Pfam" id="PF00106">
    <property type="entry name" value="adh_short"/>
    <property type="match status" value="1"/>
</dbReference>
<reference evidence="15" key="1">
    <citation type="journal article" date="2013" name="Genome Biol. Evol.">
        <title>Punctuated emergences of genetic and phenotypic innovations in eumetazoan, bilaterian, euteleostome, and hominidae ancestors.</title>
        <authorList>
            <person name="Wenger Y."/>
            <person name="Galliot B."/>
        </authorList>
    </citation>
    <scope>NUCLEOTIDE SEQUENCE</scope>
    <source>
        <tissue evidence="15">Whole animals</tissue>
    </source>
</reference>
<protein>
    <recommendedName>
        <fullName evidence="10">Short-chain dehydrogenase/reductase 3</fullName>
    </recommendedName>
    <alternativeName>
        <fullName evidence="11">Retinal short-chain dehydrogenase/reductase 1</fullName>
    </alternativeName>
</protein>
<evidence type="ECO:0000256" key="8">
    <source>
        <dbReference type="ARBA" id="ARBA00023136"/>
    </source>
</evidence>
<dbReference type="InterPro" id="IPR036291">
    <property type="entry name" value="NAD(P)-bd_dom_sf"/>
</dbReference>
<dbReference type="OMA" id="HRILIMH"/>
<dbReference type="KEGG" id="hmg:100200877"/>
<evidence type="ECO:0000256" key="5">
    <source>
        <dbReference type="ARBA" id="ARBA00022989"/>
    </source>
</evidence>
<keyword evidence="4" id="KW-0521">NADP</keyword>
<evidence type="ECO:0000313" key="15">
    <source>
        <dbReference type="EMBL" id="CDG69139.1"/>
    </source>
</evidence>
<dbReference type="SUPFAM" id="SSF51735">
    <property type="entry name" value="NAD(P)-binding Rossmann-fold domains"/>
    <property type="match status" value="1"/>
</dbReference>
<dbReference type="SMART" id="SM00822">
    <property type="entry name" value="PKS_KR"/>
    <property type="match status" value="1"/>
</dbReference>
<comment type="subcellular location">
    <subcellularLocation>
        <location evidence="1">Membrane</location>
        <topology evidence="1">Multi-pass membrane protein</topology>
    </subcellularLocation>
</comment>
<dbReference type="PRINTS" id="PR00081">
    <property type="entry name" value="GDHRDH"/>
</dbReference>
<evidence type="ECO:0000259" key="14">
    <source>
        <dbReference type="SMART" id="SM00822"/>
    </source>
</evidence>
<keyword evidence="5 13" id="KW-1133">Transmembrane helix</keyword>
<evidence type="ECO:0000256" key="2">
    <source>
        <dbReference type="ARBA" id="ARBA00006484"/>
    </source>
</evidence>
<evidence type="ECO:0000256" key="10">
    <source>
        <dbReference type="ARBA" id="ARBA00068717"/>
    </source>
</evidence>
<evidence type="ECO:0000256" key="6">
    <source>
        <dbReference type="ARBA" id="ARBA00023002"/>
    </source>
</evidence>
<dbReference type="InterPro" id="IPR002347">
    <property type="entry name" value="SDR_fam"/>
</dbReference>
<dbReference type="Gene3D" id="3.40.50.720">
    <property type="entry name" value="NAD(P)-binding Rossmann-like Domain"/>
    <property type="match status" value="1"/>
</dbReference>
<evidence type="ECO:0000256" key="4">
    <source>
        <dbReference type="ARBA" id="ARBA00022857"/>
    </source>
</evidence>
<keyword evidence="3 13" id="KW-0812">Transmembrane</keyword>
<dbReference type="PANTHER" id="PTHR24322">
    <property type="entry name" value="PKSB"/>
    <property type="match status" value="1"/>
</dbReference>
<evidence type="ECO:0000256" key="7">
    <source>
        <dbReference type="ARBA" id="ARBA00023098"/>
    </source>
</evidence>
<sequence>MNNFVEVMNIITTAIVVILSFIEHFYRKLFPFKKKSLNGKCVLITGGGGGLGKQLAVNFAKCGARIILWDIHTESNESTASLLKAMRCEAFSYTCDCGNEAQVKETALKVQNEIGHIDVLVNNAGIMNAKSITMQTEEQIRKTFDTNVLSHFWTTKAFLPSMMERNDGHIVTIASTAAINGSPYLCDYSASKYALIGYHESLTLELREQGFTNIRTTCICPNFINTGLSVKPKTNVPWLIPILQASEVAKAIVNAVRTNQDMLILPKIFYAITVKRLIPFRAQLAIHDYLGIGIEPKSTKRTKKTTT</sequence>
<comment type="similarity">
    <text evidence="2 12">Belongs to the short-chain dehydrogenases/reductases (SDR) family.</text>
</comment>
<dbReference type="GO" id="GO:0005811">
    <property type="term" value="C:lipid droplet"/>
    <property type="evidence" value="ECO:0007669"/>
    <property type="project" value="TreeGrafter"/>
</dbReference>
<evidence type="ECO:0000256" key="11">
    <source>
        <dbReference type="ARBA" id="ARBA00082544"/>
    </source>
</evidence>
<dbReference type="InterPro" id="IPR057326">
    <property type="entry name" value="KR_dom"/>
</dbReference>
<dbReference type="PRINTS" id="PR00080">
    <property type="entry name" value="SDRFAMILY"/>
</dbReference>
<dbReference type="GO" id="GO:0052650">
    <property type="term" value="F:all-trans-retinol dehydrogenase (NADP+) activity"/>
    <property type="evidence" value="ECO:0007669"/>
    <property type="project" value="UniProtKB-ARBA"/>
</dbReference>
<accession>T2MAK4</accession>
<evidence type="ECO:0000256" key="3">
    <source>
        <dbReference type="ARBA" id="ARBA00022692"/>
    </source>
</evidence>
<keyword evidence="8 13" id="KW-0472">Membrane</keyword>
<dbReference type="GO" id="GO:0016020">
    <property type="term" value="C:membrane"/>
    <property type="evidence" value="ECO:0007669"/>
    <property type="project" value="UniProtKB-SubCell"/>
</dbReference>
<feature type="domain" description="Ketoreductase" evidence="14">
    <location>
        <begin position="40"/>
        <end position="222"/>
    </location>
</feature>
<dbReference type="FunFam" id="3.40.50.720:FF:000131">
    <property type="entry name" value="Short-chain dehydrogenase/reductase 3"/>
    <property type="match status" value="1"/>
</dbReference>
<dbReference type="CDD" id="cd05339">
    <property type="entry name" value="17beta-HSDXI-like_SDR_c"/>
    <property type="match status" value="1"/>
</dbReference>
<evidence type="ECO:0000256" key="1">
    <source>
        <dbReference type="ARBA" id="ARBA00004141"/>
    </source>
</evidence>
<proteinExistence type="evidence at transcript level"/>
<evidence type="ECO:0000256" key="13">
    <source>
        <dbReference type="SAM" id="Phobius"/>
    </source>
</evidence>
<keyword evidence="7" id="KW-0443">Lipid metabolism</keyword>
<comment type="function">
    <text evidence="9">Catalyzes the reduction of all-trans-retinal to all-trans-retinol in the presence of NADPH.</text>
</comment>
<dbReference type="OrthoDB" id="10253736at2759"/>
<gene>
    <name evidence="15" type="primary">HSD17B13</name>
</gene>
<feature type="transmembrane region" description="Helical" evidence="13">
    <location>
        <begin position="6"/>
        <end position="26"/>
    </location>
</feature>
<evidence type="ECO:0000256" key="12">
    <source>
        <dbReference type="RuleBase" id="RU000363"/>
    </source>
</evidence>
<evidence type="ECO:0000256" key="9">
    <source>
        <dbReference type="ARBA" id="ARBA00059620"/>
    </source>
</evidence>
<name>T2MAK4_HYDVU</name>
<dbReference type="AlphaFoldDB" id="T2MAK4"/>
<dbReference type="EMBL" id="HAAD01002907">
    <property type="protein sequence ID" value="CDG69139.1"/>
    <property type="molecule type" value="mRNA"/>
</dbReference>